<accession>A0AAX2JBT5</accession>
<keyword evidence="1" id="KW-0472">Membrane</keyword>
<reference evidence="2 3" key="1">
    <citation type="submission" date="2018-06" db="EMBL/GenBank/DDBJ databases">
        <authorList>
            <consortium name="Pathogen Informatics"/>
            <person name="Doyle S."/>
        </authorList>
    </citation>
    <scope>NUCLEOTIDE SEQUENCE [LARGE SCALE GENOMIC DNA]</scope>
    <source>
        <strain evidence="2 3">NCTC12112</strain>
    </source>
</reference>
<keyword evidence="1" id="KW-1133">Transmembrane helix</keyword>
<name>A0AAX2JBT5_9FUSO</name>
<keyword evidence="1" id="KW-0812">Transmembrane</keyword>
<dbReference type="GeneID" id="78453373"/>
<dbReference type="AlphaFoldDB" id="A0AAX2JBT5"/>
<feature type="transmembrane region" description="Helical" evidence="1">
    <location>
        <begin position="56"/>
        <end position="72"/>
    </location>
</feature>
<protein>
    <submittedName>
        <fullName evidence="2">Uncharacterized protein</fullName>
    </submittedName>
</protein>
<dbReference type="Proteomes" id="UP000249008">
    <property type="component" value="Chromosome 1"/>
</dbReference>
<feature type="transmembrane region" description="Helical" evidence="1">
    <location>
        <begin position="5"/>
        <end position="24"/>
    </location>
</feature>
<sequence>MLKVWIVIGISLLIIAAYVGILLASSTKESDDKYVVGILKTGYKVFEYFNRKKNNLGVYFSYAILWVGYMVLNGRKPKLKKDTMK</sequence>
<dbReference type="KEGG" id="ful:C4N20_01040"/>
<evidence type="ECO:0000256" key="1">
    <source>
        <dbReference type="SAM" id="Phobius"/>
    </source>
</evidence>
<dbReference type="EMBL" id="LS483487">
    <property type="protein sequence ID" value="SQJ06855.1"/>
    <property type="molecule type" value="Genomic_DNA"/>
</dbReference>
<gene>
    <name evidence="2" type="ORF">NCTC12112_02083</name>
</gene>
<evidence type="ECO:0000313" key="2">
    <source>
        <dbReference type="EMBL" id="SQJ06855.1"/>
    </source>
</evidence>
<dbReference type="RefSeq" id="WP_005981783.1">
    <property type="nucleotide sequence ID" value="NZ_CABKNW010000005.1"/>
</dbReference>
<organism evidence="2 3">
    <name type="scientific">Fusobacterium ulcerans</name>
    <dbReference type="NCBI Taxonomy" id="861"/>
    <lineage>
        <taxon>Bacteria</taxon>
        <taxon>Fusobacteriati</taxon>
        <taxon>Fusobacteriota</taxon>
        <taxon>Fusobacteriia</taxon>
        <taxon>Fusobacteriales</taxon>
        <taxon>Fusobacteriaceae</taxon>
        <taxon>Fusobacterium</taxon>
    </lineage>
</organism>
<proteinExistence type="predicted"/>
<evidence type="ECO:0000313" key="3">
    <source>
        <dbReference type="Proteomes" id="UP000249008"/>
    </source>
</evidence>